<dbReference type="Gene3D" id="3.10.100.10">
    <property type="entry name" value="Mannose-Binding Protein A, subunit A"/>
    <property type="match status" value="1"/>
</dbReference>
<dbReference type="InterPro" id="IPR016187">
    <property type="entry name" value="CTDL_fold"/>
</dbReference>
<organism evidence="2 3">
    <name type="scientific">Aplysia californica</name>
    <name type="common">California sea hare</name>
    <dbReference type="NCBI Taxonomy" id="6500"/>
    <lineage>
        <taxon>Eukaryota</taxon>
        <taxon>Metazoa</taxon>
        <taxon>Spiralia</taxon>
        <taxon>Lophotrochozoa</taxon>
        <taxon>Mollusca</taxon>
        <taxon>Gastropoda</taxon>
        <taxon>Heterobranchia</taxon>
        <taxon>Euthyneura</taxon>
        <taxon>Tectipleura</taxon>
        <taxon>Aplysiida</taxon>
        <taxon>Aplysioidea</taxon>
        <taxon>Aplysiidae</taxon>
        <taxon>Aplysia</taxon>
    </lineage>
</organism>
<evidence type="ECO:0000313" key="3">
    <source>
        <dbReference type="RefSeq" id="XP_012938820.1"/>
    </source>
</evidence>
<gene>
    <name evidence="3" type="primary">LOC101849055</name>
</gene>
<dbReference type="PROSITE" id="PS50041">
    <property type="entry name" value="C_TYPE_LECTIN_2"/>
    <property type="match status" value="1"/>
</dbReference>
<dbReference type="Pfam" id="PF00059">
    <property type="entry name" value="Lectin_C"/>
    <property type="match status" value="1"/>
</dbReference>
<protein>
    <submittedName>
        <fullName evidence="3">Perlucin-like protein isoform X1</fullName>
    </submittedName>
</protein>
<reference evidence="3" key="1">
    <citation type="submission" date="2025-08" db="UniProtKB">
        <authorList>
            <consortium name="RefSeq"/>
        </authorList>
    </citation>
    <scope>IDENTIFICATION</scope>
</reference>
<dbReference type="GeneID" id="101849055"/>
<dbReference type="SMART" id="SM00034">
    <property type="entry name" value="CLECT"/>
    <property type="match status" value="1"/>
</dbReference>
<proteinExistence type="predicted"/>
<dbReference type="RefSeq" id="XP_012938820.1">
    <property type="nucleotide sequence ID" value="XM_013083366.2"/>
</dbReference>
<evidence type="ECO:0000313" key="2">
    <source>
        <dbReference type="Proteomes" id="UP000694888"/>
    </source>
</evidence>
<dbReference type="SUPFAM" id="SSF56436">
    <property type="entry name" value="C-type lectin-like"/>
    <property type="match status" value="1"/>
</dbReference>
<dbReference type="InterPro" id="IPR016186">
    <property type="entry name" value="C-type_lectin-like/link_sf"/>
</dbReference>
<dbReference type="PANTHER" id="PTHR22801">
    <property type="entry name" value="LITHOSTATHINE"/>
    <property type="match status" value="1"/>
</dbReference>
<feature type="domain" description="C-type lectin" evidence="1">
    <location>
        <begin position="72"/>
        <end position="181"/>
    </location>
</feature>
<dbReference type="PANTHER" id="PTHR22801:SF63">
    <property type="entry name" value="C-TYPE LECTIN DOMAIN-CONTAINING PROTEIN"/>
    <property type="match status" value="1"/>
</dbReference>
<dbReference type="Proteomes" id="UP000694888">
    <property type="component" value="Unplaced"/>
</dbReference>
<dbReference type="InterPro" id="IPR050801">
    <property type="entry name" value="Ca-Dep_Lectins_ImmuneDev"/>
</dbReference>
<sequence>MFKQCNLNISQAFIVSFVMKINTLGHPLPPGLALSFSAQPPSPSEGTLYLANVCDQSQEFVNVRLSAGTTICVYVSGTTGGYNIAKKICQEKGSHLYGVQTLAKYQLFRDIVTMYPGLYLLGLTDLAKEGTWRWDVDGTVVTKEIWDILWLKGEPSRGRNQDCAVAYKPDTKNRFNDVQCSMRTYINFICEKYPTLGSWDNKRSMVL</sequence>
<accession>A0ABM1A1B4</accession>
<name>A0ABM1A1B4_APLCA</name>
<dbReference type="InterPro" id="IPR001304">
    <property type="entry name" value="C-type_lectin-like"/>
</dbReference>
<evidence type="ECO:0000259" key="1">
    <source>
        <dbReference type="PROSITE" id="PS50041"/>
    </source>
</evidence>
<keyword evidence="2" id="KW-1185">Reference proteome</keyword>